<protein>
    <recommendedName>
        <fullName evidence="4">F-box domain-containing protein</fullName>
    </recommendedName>
</protein>
<reference evidence="2" key="1">
    <citation type="journal article" date="2021" name="Nat. Commun.">
        <title>Genetic determinants of endophytism in the Arabidopsis root mycobiome.</title>
        <authorList>
            <person name="Mesny F."/>
            <person name="Miyauchi S."/>
            <person name="Thiergart T."/>
            <person name="Pickel B."/>
            <person name="Atanasova L."/>
            <person name="Karlsson M."/>
            <person name="Huettel B."/>
            <person name="Barry K.W."/>
            <person name="Haridas S."/>
            <person name="Chen C."/>
            <person name="Bauer D."/>
            <person name="Andreopoulos W."/>
            <person name="Pangilinan J."/>
            <person name="LaButti K."/>
            <person name="Riley R."/>
            <person name="Lipzen A."/>
            <person name="Clum A."/>
            <person name="Drula E."/>
            <person name="Henrissat B."/>
            <person name="Kohler A."/>
            <person name="Grigoriev I.V."/>
            <person name="Martin F.M."/>
            <person name="Hacquard S."/>
        </authorList>
    </citation>
    <scope>NUCLEOTIDE SEQUENCE</scope>
    <source>
        <strain evidence="2">MPI-CAGE-CH-0243</strain>
    </source>
</reference>
<evidence type="ECO:0008006" key="4">
    <source>
        <dbReference type="Google" id="ProtNLM"/>
    </source>
</evidence>
<gene>
    <name evidence="2" type="ORF">B0J11DRAFT_523381</name>
</gene>
<name>A0A9P9E5X8_9PLEO</name>
<proteinExistence type="predicted"/>
<accession>A0A9P9E5X8</accession>
<dbReference type="AlphaFoldDB" id="A0A9P9E5X8"/>
<dbReference type="Proteomes" id="UP000700596">
    <property type="component" value="Unassembled WGS sequence"/>
</dbReference>
<keyword evidence="1" id="KW-0175">Coiled coil</keyword>
<sequence>MVCARLGTYLRAPRDHEICITMDERTPQDQVCTISELVEAILLQAHLSPLELLVVRATNRTFNDVILNALPFREALWLKPNTSTNPTDPNIITLNPFLEQIFSRGQKTYFNRDPFSAMVAGILLSQGRACKRCYSKQLDLAKLPDEQCYLHLPILDTGDEEEYFTPAVWDEKALWRRMYATNPVIPIHVVDAHPIAHKWECAATTTMGGIMDQLVMGEVLFATAESRAKYKELRERLRREEETRVAEEARGRLEIMMPYSDYECS</sequence>
<evidence type="ECO:0000256" key="1">
    <source>
        <dbReference type="SAM" id="Coils"/>
    </source>
</evidence>
<keyword evidence="3" id="KW-1185">Reference proteome</keyword>
<comment type="caution">
    <text evidence="2">The sequence shown here is derived from an EMBL/GenBank/DDBJ whole genome shotgun (WGS) entry which is preliminary data.</text>
</comment>
<evidence type="ECO:0000313" key="2">
    <source>
        <dbReference type="EMBL" id="KAH7130541.1"/>
    </source>
</evidence>
<dbReference type="EMBL" id="JAGMWT010000004">
    <property type="protein sequence ID" value="KAH7130541.1"/>
    <property type="molecule type" value="Genomic_DNA"/>
</dbReference>
<dbReference type="OrthoDB" id="10466371at2759"/>
<organism evidence="2 3">
    <name type="scientific">Dendryphion nanum</name>
    <dbReference type="NCBI Taxonomy" id="256645"/>
    <lineage>
        <taxon>Eukaryota</taxon>
        <taxon>Fungi</taxon>
        <taxon>Dikarya</taxon>
        <taxon>Ascomycota</taxon>
        <taxon>Pezizomycotina</taxon>
        <taxon>Dothideomycetes</taxon>
        <taxon>Pleosporomycetidae</taxon>
        <taxon>Pleosporales</taxon>
        <taxon>Torulaceae</taxon>
        <taxon>Dendryphion</taxon>
    </lineage>
</organism>
<evidence type="ECO:0000313" key="3">
    <source>
        <dbReference type="Proteomes" id="UP000700596"/>
    </source>
</evidence>
<feature type="coiled-coil region" evidence="1">
    <location>
        <begin position="223"/>
        <end position="250"/>
    </location>
</feature>